<dbReference type="PROSITE" id="PS50188">
    <property type="entry name" value="B302_SPRY"/>
    <property type="match status" value="1"/>
</dbReference>
<evidence type="ECO:0000313" key="9">
    <source>
        <dbReference type="Proteomes" id="UP001274896"/>
    </source>
</evidence>
<dbReference type="InterPro" id="IPR043136">
    <property type="entry name" value="B30.2/SPRY_sf"/>
</dbReference>
<dbReference type="PROSITE" id="PS50119">
    <property type="entry name" value="ZF_BBOX"/>
    <property type="match status" value="1"/>
</dbReference>
<dbReference type="AlphaFoldDB" id="A0AAE0R604"/>
<feature type="domain" description="B30.2/SPRY" evidence="7">
    <location>
        <begin position="329"/>
        <end position="496"/>
    </location>
</feature>
<keyword evidence="3" id="KW-0862">Zinc</keyword>
<dbReference type="InterPro" id="IPR051051">
    <property type="entry name" value="E3_ubiq-ligase_TRIM/RNF"/>
</dbReference>
<comment type="caution">
    <text evidence="8">The sequence shown here is derived from an EMBL/GenBank/DDBJ whole genome shotgun (WGS) entry which is preliminary data.</text>
</comment>
<dbReference type="SMART" id="SM00589">
    <property type="entry name" value="PRY"/>
    <property type="match status" value="1"/>
</dbReference>
<keyword evidence="1" id="KW-0479">Metal-binding</keyword>
<dbReference type="Pfam" id="PF25600">
    <property type="entry name" value="TRIM_CC"/>
    <property type="match status" value="1"/>
</dbReference>
<dbReference type="InterPro" id="IPR006574">
    <property type="entry name" value="PRY"/>
</dbReference>
<dbReference type="SUPFAM" id="SSF57845">
    <property type="entry name" value="B-box zinc-binding domain"/>
    <property type="match status" value="1"/>
</dbReference>
<evidence type="ECO:0000259" key="6">
    <source>
        <dbReference type="PROSITE" id="PS50119"/>
    </source>
</evidence>
<dbReference type="SUPFAM" id="SSF49899">
    <property type="entry name" value="Concanavalin A-like lectins/glucanases"/>
    <property type="match status" value="1"/>
</dbReference>
<dbReference type="Gene3D" id="2.60.120.920">
    <property type="match status" value="1"/>
</dbReference>
<evidence type="ECO:0000313" key="8">
    <source>
        <dbReference type="EMBL" id="KAK3545486.1"/>
    </source>
</evidence>
<dbReference type="PANTHER" id="PTHR25465:SF5">
    <property type="entry name" value="E3 UBIQUITIN_ISG15 LIGASE TRIM25-RELATED"/>
    <property type="match status" value="1"/>
</dbReference>
<protein>
    <submittedName>
        <fullName evidence="8">Uncharacterized protein</fullName>
    </submittedName>
</protein>
<reference evidence="8" key="1">
    <citation type="submission" date="2023-06" db="EMBL/GenBank/DDBJ databases">
        <title>Male Hemibagrus guttatus genome.</title>
        <authorList>
            <person name="Bian C."/>
        </authorList>
    </citation>
    <scope>NUCLEOTIDE SEQUENCE</scope>
    <source>
        <strain evidence="8">Male_cb2023</strain>
        <tissue evidence="8">Muscle</tissue>
    </source>
</reference>
<name>A0AAE0R604_9TELE</name>
<accession>A0AAE0R604</accession>
<dbReference type="InterPro" id="IPR058030">
    <property type="entry name" value="TRIM8/14/16/25/29/45/65_CC"/>
</dbReference>
<dbReference type="GO" id="GO:0005737">
    <property type="term" value="C:cytoplasm"/>
    <property type="evidence" value="ECO:0007669"/>
    <property type="project" value="UniProtKB-ARBA"/>
</dbReference>
<dbReference type="CDD" id="cd19842">
    <property type="entry name" value="Bbox1_TRIM25-like_C-IV"/>
    <property type="match status" value="1"/>
</dbReference>
<evidence type="ECO:0000256" key="3">
    <source>
        <dbReference type="ARBA" id="ARBA00022833"/>
    </source>
</evidence>
<organism evidence="8 9">
    <name type="scientific">Hemibagrus guttatus</name>
    <dbReference type="NCBI Taxonomy" id="175788"/>
    <lineage>
        <taxon>Eukaryota</taxon>
        <taxon>Metazoa</taxon>
        <taxon>Chordata</taxon>
        <taxon>Craniata</taxon>
        <taxon>Vertebrata</taxon>
        <taxon>Euteleostomi</taxon>
        <taxon>Actinopterygii</taxon>
        <taxon>Neopterygii</taxon>
        <taxon>Teleostei</taxon>
        <taxon>Ostariophysi</taxon>
        <taxon>Siluriformes</taxon>
        <taxon>Bagridae</taxon>
        <taxon>Hemibagrus</taxon>
    </lineage>
</organism>
<keyword evidence="2 4" id="KW-0863">Zinc-finger</keyword>
<evidence type="ECO:0000256" key="1">
    <source>
        <dbReference type="ARBA" id="ARBA00022723"/>
    </source>
</evidence>
<dbReference type="EMBL" id="JAUCMX010000005">
    <property type="protein sequence ID" value="KAK3545486.1"/>
    <property type="molecule type" value="Genomic_DNA"/>
</dbReference>
<dbReference type="InterPro" id="IPR013320">
    <property type="entry name" value="ConA-like_dom_sf"/>
</dbReference>
<dbReference type="GO" id="GO:0008270">
    <property type="term" value="F:zinc ion binding"/>
    <property type="evidence" value="ECO:0007669"/>
    <property type="project" value="UniProtKB-KW"/>
</dbReference>
<feature type="domain" description="B box-type" evidence="6">
    <location>
        <begin position="96"/>
        <end position="136"/>
    </location>
</feature>
<evidence type="ECO:0000256" key="2">
    <source>
        <dbReference type="ARBA" id="ARBA00022771"/>
    </source>
</evidence>
<keyword evidence="9" id="KW-1185">Reference proteome</keyword>
<evidence type="ECO:0000256" key="5">
    <source>
        <dbReference type="SAM" id="Coils"/>
    </source>
</evidence>
<proteinExistence type="predicted"/>
<evidence type="ECO:0000256" key="4">
    <source>
        <dbReference type="PROSITE-ProRule" id="PRU00024"/>
    </source>
</evidence>
<dbReference type="SMART" id="SM00336">
    <property type="entry name" value="BBOX"/>
    <property type="match status" value="1"/>
</dbReference>
<dbReference type="PANTHER" id="PTHR25465">
    <property type="entry name" value="B-BOX DOMAIN CONTAINING"/>
    <property type="match status" value="1"/>
</dbReference>
<evidence type="ECO:0000259" key="7">
    <source>
        <dbReference type="PROSITE" id="PS50188"/>
    </source>
</evidence>
<dbReference type="Gene3D" id="3.30.160.60">
    <property type="entry name" value="Classic Zinc Finger"/>
    <property type="match status" value="1"/>
</dbReference>
<dbReference type="Proteomes" id="UP001274896">
    <property type="component" value="Unassembled WGS sequence"/>
</dbReference>
<dbReference type="InterPro" id="IPR001870">
    <property type="entry name" value="B30.2/SPRY"/>
</dbReference>
<gene>
    <name evidence="8" type="ORF">QTP70_007736</name>
</gene>
<feature type="coiled-coil region" evidence="5">
    <location>
        <begin position="205"/>
        <end position="239"/>
    </location>
</feature>
<sequence length="496" mass="57041">MRELREIQKGVSSFRRCRQTFTPSPDLDVMIAECSDKLKMTSYARFLECDFCTERKSKAIKSCLVCLASFCETHLQPHYKSPAFKKHKLVEASRRLQEQICSQHDKLLEVYCRTDQQCICALCMLDRHKGHDTVSAAAGRAEKQRQVAETYRESQQRIKYRENKLEELRKAVRSHKGAIEESDRIFTELIRSIVKTHHEATALIRAQEKAAVSRAEGVMKQLEQEMVELKRRNAEMEGLLYTEDPVQFLQIFQSASASLVSSDVPTIVLNSSHPFNSVVQSVSQLKEKLEESCKEEFENISSQGDKIHEMNTFTVYGVSVSLLMVTGVQIVLSDEQKTREEFLRYFCEFTLDPNTVNKHLCLSERNTVVTCSETTQLYPDHLERFDNYWQVLCRESVCGRCYWEVDWSGHDGVSIAASYKDISRKGRFSEGVFGSSDQSWRLLCTPACYSFYHRCKEIKIPVVPSSFRIGVYWKPVEGTQQWGAVVQSLQSSPEIK</sequence>
<dbReference type="Gene3D" id="4.10.830.40">
    <property type="match status" value="1"/>
</dbReference>
<dbReference type="CDD" id="cd19769">
    <property type="entry name" value="Bbox2_TRIM16-like"/>
    <property type="match status" value="1"/>
</dbReference>
<dbReference type="InterPro" id="IPR000315">
    <property type="entry name" value="Znf_B-box"/>
</dbReference>
<dbReference type="Pfam" id="PF00643">
    <property type="entry name" value="zf-B_box"/>
    <property type="match status" value="1"/>
</dbReference>
<keyword evidence="5" id="KW-0175">Coiled coil</keyword>
<dbReference type="Pfam" id="PF13765">
    <property type="entry name" value="PRY"/>
    <property type="match status" value="1"/>
</dbReference>